<dbReference type="Proteomes" id="UP001153069">
    <property type="component" value="Unassembled WGS sequence"/>
</dbReference>
<dbReference type="GO" id="GO:0016620">
    <property type="term" value="F:oxidoreductase activity, acting on the aldehyde or oxo group of donors, NAD or NADP as acceptor"/>
    <property type="evidence" value="ECO:0007669"/>
    <property type="project" value="InterPro"/>
</dbReference>
<evidence type="ECO:0000259" key="3">
    <source>
        <dbReference type="Pfam" id="PF00171"/>
    </source>
</evidence>
<dbReference type="FunFam" id="3.40.309.10:FF:000009">
    <property type="entry name" value="Aldehyde dehydrogenase A"/>
    <property type="match status" value="1"/>
</dbReference>
<keyword evidence="5" id="KW-1185">Reference proteome</keyword>
<dbReference type="PROSITE" id="PS00070">
    <property type="entry name" value="ALDEHYDE_DEHYDR_CYS"/>
    <property type="match status" value="1"/>
</dbReference>
<dbReference type="InterPro" id="IPR015590">
    <property type="entry name" value="Aldehyde_DH_dom"/>
</dbReference>
<proteinExistence type="inferred from homology"/>
<dbReference type="CDD" id="cd07106">
    <property type="entry name" value="ALDH_AldA-AAD23400"/>
    <property type="match status" value="1"/>
</dbReference>
<dbReference type="InterPro" id="IPR016163">
    <property type="entry name" value="Ald_DH_C"/>
</dbReference>
<dbReference type="InterPro" id="IPR044086">
    <property type="entry name" value="LUC3-like"/>
</dbReference>
<dbReference type="OrthoDB" id="310895at2759"/>
<dbReference type="Pfam" id="PF00171">
    <property type="entry name" value="Aldedh"/>
    <property type="match status" value="1"/>
</dbReference>
<dbReference type="Gene3D" id="3.40.605.10">
    <property type="entry name" value="Aldehyde Dehydrogenase, Chain A, domain 1"/>
    <property type="match status" value="1"/>
</dbReference>
<evidence type="ECO:0000256" key="2">
    <source>
        <dbReference type="ARBA" id="ARBA00023002"/>
    </source>
</evidence>
<comment type="caution">
    <text evidence="4">The sequence shown here is derived from an EMBL/GenBank/DDBJ whole genome shotgun (WGS) entry which is preliminary data.</text>
</comment>
<evidence type="ECO:0000313" key="4">
    <source>
        <dbReference type="EMBL" id="CAB9525469.1"/>
    </source>
</evidence>
<dbReference type="InterPro" id="IPR016162">
    <property type="entry name" value="Ald_DH_N"/>
</dbReference>
<name>A0A9N8ETZ7_9STRA</name>
<accession>A0A9N8ETZ7</accession>
<dbReference type="PANTHER" id="PTHR11699">
    <property type="entry name" value="ALDEHYDE DEHYDROGENASE-RELATED"/>
    <property type="match status" value="1"/>
</dbReference>
<dbReference type="SUPFAM" id="SSF53720">
    <property type="entry name" value="ALDH-like"/>
    <property type="match status" value="1"/>
</dbReference>
<dbReference type="InterPro" id="IPR016160">
    <property type="entry name" value="Ald_DH_CS_CYS"/>
</dbReference>
<evidence type="ECO:0000256" key="1">
    <source>
        <dbReference type="ARBA" id="ARBA00009986"/>
    </source>
</evidence>
<comment type="similarity">
    <text evidence="1">Belongs to the aldehyde dehydrogenase family.</text>
</comment>
<sequence>MSTGTFNMLVNGKMVNSDTSFDVINPATAEVAAQVPECTEAQCVEAIDAANKAFKTWQAVDMAERKKCLERIIKIVEDNVDELSRLVVLEQGKSLAAAKIEVLGLNWLIGNALKIETPPDVYSDTDDRRIEVRRKPVGTIACITGWNFPLFLAVQKIAPGVVLGNTIVWKPSPYTPLSPLKFAELVQDVFPPGVFNVVTDAAPPNNAFNAGAFLTNHPKIDKVSFTGSVPTGKAIMAACASNVKRLNLELGGNDCAIVRGDVDVKETAQKVFNAAFGLSGQVCVAVKRVLVHESIFDQFQTEMVSIATAAEQKMGNGLEEGIEYGPLTTEFQWTKIKDLVEDAKSQGAQVQCGGGTFADKKGYFYKPTIVTGAKEGIRLWDEEQFGPVLPLAPFATDQEAVERANDSEFGLGGSVWSKDMAVANDMAAKILSGTVWVNQHSDITGAPFGGFKQSGIGRELGKSDVDAFTELQTLSLAK</sequence>
<evidence type="ECO:0000313" key="5">
    <source>
        <dbReference type="Proteomes" id="UP001153069"/>
    </source>
</evidence>
<feature type="domain" description="Aldehyde dehydrogenase" evidence="3">
    <location>
        <begin position="18"/>
        <end position="473"/>
    </location>
</feature>
<dbReference type="FunFam" id="3.40.605.10:FF:000007">
    <property type="entry name" value="NAD/NADP-dependent betaine aldehyde dehydrogenase"/>
    <property type="match status" value="1"/>
</dbReference>
<organism evidence="4 5">
    <name type="scientific">Seminavis robusta</name>
    <dbReference type="NCBI Taxonomy" id="568900"/>
    <lineage>
        <taxon>Eukaryota</taxon>
        <taxon>Sar</taxon>
        <taxon>Stramenopiles</taxon>
        <taxon>Ochrophyta</taxon>
        <taxon>Bacillariophyta</taxon>
        <taxon>Bacillariophyceae</taxon>
        <taxon>Bacillariophycidae</taxon>
        <taxon>Naviculales</taxon>
        <taxon>Naviculaceae</taxon>
        <taxon>Seminavis</taxon>
    </lineage>
</organism>
<dbReference type="InterPro" id="IPR016161">
    <property type="entry name" value="Ald_DH/histidinol_DH"/>
</dbReference>
<dbReference type="Gene3D" id="3.40.309.10">
    <property type="entry name" value="Aldehyde Dehydrogenase, Chain A, domain 2"/>
    <property type="match status" value="1"/>
</dbReference>
<dbReference type="AlphaFoldDB" id="A0A9N8ETZ7"/>
<reference evidence="4" key="1">
    <citation type="submission" date="2020-06" db="EMBL/GenBank/DDBJ databases">
        <authorList>
            <consortium name="Plant Systems Biology data submission"/>
        </authorList>
    </citation>
    <scope>NUCLEOTIDE SEQUENCE</scope>
    <source>
        <strain evidence="4">D6</strain>
    </source>
</reference>
<keyword evidence="2" id="KW-0560">Oxidoreductase</keyword>
<dbReference type="EMBL" id="CAICTM010001678">
    <property type="protein sequence ID" value="CAB9525469.1"/>
    <property type="molecule type" value="Genomic_DNA"/>
</dbReference>
<protein>
    <submittedName>
        <fullName evidence="4">Aldehyde dehydrogenase</fullName>
    </submittedName>
</protein>
<gene>
    <name evidence="4" type="ORF">SEMRO_1680_G290770.1</name>
</gene>